<keyword evidence="1" id="KW-0808">Transferase</keyword>
<evidence type="ECO:0000313" key="13">
    <source>
        <dbReference type="EMBL" id="CAI8030033.1"/>
    </source>
</evidence>
<keyword evidence="11" id="KW-0175">Coiled coil</keyword>
<dbReference type="PROSITE" id="PS51186">
    <property type="entry name" value="GNAT"/>
    <property type="match status" value="1"/>
</dbReference>
<evidence type="ECO:0000256" key="10">
    <source>
        <dbReference type="ARBA" id="ARBA00049434"/>
    </source>
</evidence>
<comment type="catalytic activity">
    <reaction evidence="9">
        <text>N-terminal L-cysteinyl-[protein] + acetyl-CoA = N-terminal N(alpha)-acetyl-L-cysteinyl-[protein] + CoA + H(+)</text>
        <dbReference type="Rhea" id="RHEA:50512"/>
        <dbReference type="Rhea" id="RHEA-COMP:12707"/>
        <dbReference type="Rhea" id="RHEA-COMP:12708"/>
        <dbReference type="ChEBI" id="CHEBI:15378"/>
        <dbReference type="ChEBI" id="CHEBI:57287"/>
        <dbReference type="ChEBI" id="CHEBI:57288"/>
        <dbReference type="ChEBI" id="CHEBI:65250"/>
        <dbReference type="ChEBI" id="CHEBI:133372"/>
        <dbReference type="EC" id="2.3.1.255"/>
    </reaction>
</comment>
<dbReference type="SUPFAM" id="SSF55729">
    <property type="entry name" value="Acyl-CoA N-acyltransferases (Nat)"/>
    <property type="match status" value="1"/>
</dbReference>
<dbReference type="InterPro" id="IPR000182">
    <property type="entry name" value="GNAT_dom"/>
</dbReference>
<feature type="domain" description="N-acetyltransferase" evidence="12">
    <location>
        <begin position="1"/>
        <end position="55"/>
    </location>
</feature>
<comment type="catalytic activity">
    <reaction evidence="6">
        <text>N-terminal L-valyl-[protein] + acetyl-CoA = N-terminal N(alpha)-acetyl-L-valyl-[protein] + CoA + H(+)</text>
        <dbReference type="Rhea" id="RHEA:50508"/>
        <dbReference type="Rhea" id="RHEA-COMP:12705"/>
        <dbReference type="Rhea" id="RHEA-COMP:12706"/>
        <dbReference type="ChEBI" id="CHEBI:15378"/>
        <dbReference type="ChEBI" id="CHEBI:57287"/>
        <dbReference type="ChEBI" id="CHEBI:57288"/>
        <dbReference type="ChEBI" id="CHEBI:64741"/>
        <dbReference type="ChEBI" id="CHEBI:133371"/>
        <dbReference type="EC" id="2.3.1.255"/>
    </reaction>
</comment>
<dbReference type="Proteomes" id="UP001174909">
    <property type="component" value="Unassembled WGS sequence"/>
</dbReference>
<evidence type="ECO:0000256" key="9">
    <source>
        <dbReference type="ARBA" id="ARBA00049266"/>
    </source>
</evidence>
<dbReference type="AlphaFoldDB" id="A0AA35SIZ1"/>
<proteinExistence type="inferred from homology"/>
<feature type="coiled-coil region" evidence="11">
    <location>
        <begin position="51"/>
        <end position="78"/>
    </location>
</feature>
<comment type="catalytic activity">
    <reaction evidence="7">
        <text>N-terminal glycyl-[protein] + acetyl-CoA = N-terminal N(alpha)-acetylglycyl-[protein] + CoA + H(+)</text>
        <dbReference type="Rhea" id="RHEA:50496"/>
        <dbReference type="Rhea" id="RHEA-COMP:12666"/>
        <dbReference type="Rhea" id="RHEA-COMP:12700"/>
        <dbReference type="ChEBI" id="CHEBI:15378"/>
        <dbReference type="ChEBI" id="CHEBI:57287"/>
        <dbReference type="ChEBI" id="CHEBI:57288"/>
        <dbReference type="ChEBI" id="CHEBI:64723"/>
        <dbReference type="ChEBI" id="CHEBI:133369"/>
        <dbReference type="EC" id="2.3.1.255"/>
    </reaction>
</comment>
<evidence type="ECO:0000313" key="14">
    <source>
        <dbReference type="Proteomes" id="UP001174909"/>
    </source>
</evidence>
<dbReference type="GO" id="GO:1990189">
    <property type="term" value="F:protein N-terminal-serine acetyltransferase activity"/>
    <property type="evidence" value="ECO:0007669"/>
    <property type="project" value="TreeGrafter"/>
</dbReference>
<dbReference type="EC" id="2.3.1.255" evidence="4"/>
<comment type="caution">
    <text evidence="13">The sequence shown here is derived from an EMBL/GenBank/DDBJ whole genome shotgun (WGS) entry which is preliminary data.</text>
</comment>
<evidence type="ECO:0000256" key="2">
    <source>
        <dbReference type="ARBA" id="ARBA00023315"/>
    </source>
</evidence>
<evidence type="ECO:0000256" key="1">
    <source>
        <dbReference type="ARBA" id="ARBA00022679"/>
    </source>
</evidence>
<evidence type="ECO:0000259" key="12">
    <source>
        <dbReference type="PROSITE" id="PS51186"/>
    </source>
</evidence>
<evidence type="ECO:0000256" key="5">
    <source>
        <dbReference type="ARBA" id="ARBA00047491"/>
    </source>
</evidence>
<comment type="similarity">
    <text evidence="3">Belongs to the acetyltransferase family. ARD1 subfamily.</text>
</comment>
<dbReference type="GO" id="GO:0031415">
    <property type="term" value="C:NatA complex"/>
    <property type="evidence" value="ECO:0007669"/>
    <property type="project" value="InterPro"/>
</dbReference>
<keyword evidence="2" id="KW-0012">Acyltransferase</keyword>
<dbReference type="InterPro" id="IPR045047">
    <property type="entry name" value="Ard1-like"/>
</dbReference>
<evidence type="ECO:0000256" key="7">
    <source>
        <dbReference type="ARBA" id="ARBA00047954"/>
    </source>
</evidence>
<evidence type="ECO:0000256" key="8">
    <source>
        <dbReference type="ARBA" id="ARBA00048236"/>
    </source>
</evidence>
<dbReference type="EMBL" id="CASHTH010002455">
    <property type="protein sequence ID" value="CAI8030033.1"/>
    <property type="molecule type" value="Genomic_DNA"/>
</dbReference>
<gene>
    <name evidence="13" type="ORF">GBAR_LOCUS17022</name>
</gene>
<evidence type="ECO:0000256" key="4">
    <source>
        <dbReference type="ARBA" id="ARBA00026110"/>
    </source>
</evidence>
<evidence type="ECO:0000256" key="6">
    <source>
        <dbReference type="ARBA" id="ARBA00047805"/>
    </source>
</evidence>
<evidence type="ECO:0000256" key="3">
    <source>
        <dbReference type="ARBA" id="ARBA00025786"/>
    </source>
</evidence>
<dbReference type="Gene3D" id="3.40.630.30">
    <property type="match status" value="1"/>
</dbReference>
<comment type="catalytic activity">
    <reaction evidence="8">
        <text>N-terminal L-alanyl-[protein] + acetyl-CoA = N-terminal N(alpha)-acetyl-L-alanyl-[protein] + CoA + H(+)</text>
        <dbReference type="Rhea" id="RHEA:50500"/>
        <dbReference type="Rhea" id="RHEA-COMP:12701"/>
        <dbReference type="Rhea" id="RHEA-COMP:12702"/>
        <dbReference type="ChEBI" id="CHEBI:15378"/>
        <dbReference type="ChEBI" id="CHEBI:57287"/>
        <dbReference type="ChEBI" id="CHEBI:57288"/>
        <dbReference type="ChEBI" id="CHEBI:64718"/>
        <dbReference type="ChEBI" id="CHEBI:83683"/>
        <dbReference type="EC" id="2.3.1.255"/>
    </reaction>
</comment>
<dbReference type="PANTHER" id="PTHR23091">
    <property type="entry name" value="N-TERMINAL ACETYLTRANSFERASE"/>
    <property type="match status" value="1"/>
</dbReference>
<comment type="catalytic activity">
    <reaction evidence="5">
        <text>N-terminal L-seryl-[protein] + acetyl-CoA = N-terminal N(alpha)-acetyl-L-seryl-[protein] + CoA + H(+)</text>
        <dbReference type="Rhea" id="RHEA:50504"/>
        <dbReference type="Rhea" id="RHEA-COMP:12703"/>
        <dbReference type="Rhea" id="RHEA-COMP:12704"/>
        <dbReference type="ChEBI" id="CHEBI:15378"/>
        <dbReference type="ChEBI" id="CHEBI:57287"/>
        <dbReference type="ChEBI" id="CHEBI:57288"/>
        <dbReference type="ChEBI" id="CHEBI:64738"/>
        <dbReference type="ChEBI" id="CHEBI:83690"/>
        <dbReference type="EC" id="2.3.1.255"/>
    </reaction>
</comment>
<dbReference type="GO" id="GO:1990190">
    <property type="term" value="F:protein-N-terminal-glutamate acetyltransferase activity"/>
    <property type="evidence" value="ECO:0007669"/>
    <property type="project" value="TreeGrafter"/>
</dbReference>
<accession>A0AA35SIZ1</accession>
<dbReference type="InterPro" id="IPR016181">
    <property type="entry name" value="Acyl_CoA_acyltransferase"/>
</dbReference>
<protein>
    <recommendedName>
        <fullName evidence="4">N-terminal amino-acid N(alpha)-acetyltransferase NatA</fullName>
        <ecNumber evidence="4">2.3.1.255</ecNumber>
    </recommendedName>
</protein>
<keyword evidence="14" id="KW-1185">Reference proteome</keyword>
<comment type="catalytic activity">
    <reaction evidence="10">
        <text>N-terminal L-threonyl-[protein] + acetyl-CoA = N-terminal N(alpha)-acetyl-L-threonyl-[protein] + CoA + H(+)</text>
        <dbReference type="Rhea" id="RHEA:50516"/>
        <dbReference type="Rhea" id="RHEA-COMP:12709"/>
        <dbReference type="Rhea" id="RHEA-COMP:12710"/>
        <dbReference type="ChEBI" id="CHEBI:15378"/>
        <dbReference type="ChEBI" id="CHEBI:57287"/>
        <dbReference type="ChEBI" id="CHEBI:57288"/>
        <dbReference type="ChEBI" id="CHEBI:64739"/>
        <dbReference type="ChEBI" id="CHEBI:133375"/>
        <dbReference type="EC" id="2.3.1.255"/>
    </reaction>
</comment>
<evidence type="ECO:0000256" key="11">
    <source>
        <dbReference type="SAM" id="Coils"/>
    </source>
</evidence>
<name>A0AA35SIZ1_GEOBA</name>
<organism evidence="13 14">
    <name type="scientific">Geodia barretti</name>
    <name type="common">Barrett's horny sponge</name>
    <dbReference type="NCBI Taxonomy" id="519541"/>
    <lineage>
        <taxon>Eukaryota</taxon>
        <taxon>Metazoa</taxon>
        <taxon>Porifera</taxon>
        <taxon>Demospongiae</taxon>
        <taxon>Heteroscleromorpha</taxon>
        <taxon>Tetractinellida</taxon>
        <taxon>Astrophorina</taxon>
        <taxon>Geodiidae</taxon>
        <taxon>Geodia</taxon>
    </lineage>
</organism>
<reference evidence="13" key="1">
    <citation type="submission" date="2023-03" db="EMBL/GenBank/DDBJ databases">
        <authorList>
            <person name="Steffen K."/>
            <person name="Cardenas P."/>
        </authorList>
    </citation>
    <scope>NUCLEOTIDE SEQUENCE</scope>
</reference>
<sequence length="88" mass="10108">MVECFGARYVSLHVRVSNRAALHLYEKTLKFKREDVESKYYADGEDAFAMKRDLSGLAEQLEREAKARKQKMASLVTAETMKRPSLAH</sequence>
<dbReference type="PANTHER" id="PTHR23091:SF4">
    <property type="entry name" value="N-TERMINAL AMINO-ACID N(ALPHA)-ACETYLTRANSFERASE NATA"/>
    <property type="match status" value="1"/>
</dbReference>